<feature type="compositionally biased region" description="Polar residues" evidence="1">
    <location>
        <begin position="17"/>
        <end position="27"/>
    </location>
</feature>
<comment type="caution">
    <text evidence="2">The sequence shown here is derived from an EMBL/GenBank/DDBJ whole genome shotgun (WGS) entry which is preliminary data.</text>
</comment>
<protein>
    <submittedName>
        <fullName evidence="2">Uncharacterized protein</fullName>
    </submittedName>
</protein>
<feature type="region of interest" description="Disordered" evidence="1">
    <location>
        <begin position="93"/>
        <end position="119"/>
    </location>
</feature>
<keyword evidence="3" id="KW-1185">Reference proteome</keyword>
<organism evidence="2 3">
    <name type="scientific">Triparma laevis f. longispina</name>
    <dbReference type="NCBI Taxonomy" id="1714387"/>
    <lineage>
        <taxon>Eukaryota</taxon>
        <taxon>Sar</taxon>
        <taxon>Stramenopiles</taxon>
        <taxon>Ochrophyta</taxon>
        <taxon>Bolidophyceae</taxon>
        <taxon>Parmales</taxon>
        <taxon>Triparmaceae</taxon>
        <taxon>Triparma</taxon>
    </lineage>
</organism>
<evidence type="ECO:0000313" key="3">
    <source>
        <dbReference type="Proteomes" id="UP001165122"/>
    </source>
</evidence>
<dbReference type="Proteomes" id="UP001165122">
    <property type="component" value="Unassembled WGS sequence"/>
</dbReference>
<evidence type="ECO:0000256" key="1">
    <source>
        <dbReference type="SAM" id="MobiDB-lite"/>
    </source>
</evidence>
<gene>
    <name evidence="2" type="ORF">TrLO_g4242</name>
</gene>
<accession>A0A9W7L0D3</accession>
<reference evidence="3" key="1">
    <citation type="journal article" date="2023" name="Commun. Biol.">
        <title>Genome analysis of Parmales, the sister group of diatoms, reveals the evolutionary specialization of diatoms from phago-mixotrophs to photoautotrophs.</title>
        <authorList>
            <person name="Ban H."/>
            <person name="Sato S."/>
            <person name="Yoshikawa S."/>
            <person name="Yamada K."/>
            <person name="Nakamura Y."/>
            <person name="Ichinomiya M."/>
            <person name="Sato N."/>
            <person name="Blanc-Mathieu R."/>
            <person name="Endo H."/>
            <person name="Kuwata A."/>
            <person name="Ogata H."/>
        </authorList>
    </citation>
    <scope>NUCLEOTIDE SEQUENCE [LARGE SCALE GENOMIC DNA]</scope>
    <source>
        <strain evidence="3">NIES 3700</strain>
    </source>
</reference>
<feature type="region of interest" description="Disordered" evidence="1">
    <location>
        <begin position="1"/>
        <end position="54"/>
    </location>
</feature>
<feature type="compositionally biased region" description="Basic and acidic residues" evidence="1">
    <location>
        <begin position="93"/>
        <end position="106"/>
    </location>
</feature>
<dbReference type="EMBL" id="BRXW01000340">
    <property type="protein sequence ID" value="GMI18632.1"/>
    <property type="molecule type" value="Genomic_DNA"/>
</dbReference>
<evidence type="ECO:0000313" key="2">
    <source>
        <dbReference type="EMBL" id="GMI18632.1"/>
    </source>
</evidence>
<dbReference type="AlphaFoldDB" id="A0A9W7L0D3"/>
<sequence length="119" mass="12930">MFAGLGTLTPAPEESTGRATRTGSNLGDINRATSHHWDSDDDDENDMPEYRHPAPSLYSIRNVGHEMKYAIPRVSLIASSAIKESLLTLREKERSTIQDAPEEKGKVGGGMGMGDETSL</sequence>
<name>A0A9W7L0D3_9STRA</name>
<proteinExistence type="predicted"/>